<organism evidence="10 11">
    <name type="scientific">Salinisphaera dokdonensis CL-ES53</name>
    <dbReference type="NCBI Taxonomy" id="1304272"/>
    <lineage>
        <taxon>Bacteria</taxon>
        <taxon>Pseudomonadati</taxon>
        <taxon>Pseudomonadota</taxon>
        <taxon>Gammaproteobacteria</taxon>
        <taxon>Salinisphaerales</taxon>
        <taxon>Salinisphaeraceae</taxon>
        <taxon>Salinisphaera</taxon>
    </lineage>
</organism>
<proteinExistence type="inferred from homology"/>
<feature type="transmembrane region" description="Helical" evidence="9">
    <location>
        <begin position="270"/>
        <end position="289"/>
    </location>
</feature>
<feature type="transmembrane region" description="Helical" evidence="9">
    <location>
        <begin position="44"/>
        <end position="65"/>
    </location>
</feature>
<evidence type="ECO:0000313" key="10">
    <source>
        <dbReference type="EMBL" id="MES1929054.1"/>
    </source>
</evidence>
<name>A0ABV2AZI4_9GAMM</name>
<reference evidence="10 11" key="1">
    <citation type="submission" date="2013-03" db="EMBL/GenBank/DDBJ databases">
        <title>Salinisphaera dokdonensis CL-ES53 Genome Sequencing.</title>
        <authorList>
            <person name="Li C."/>
            <person name="Lai Q."/>
            <person name="Shao Z."/>
        </authorList>
    </citation>
    <scope>NUCLEOTIDE SEQUENCE [LARGE SCALE GENOMIC DNA]</scope>
    <source>
        <strain evidence="10 11">CL-ES53</strain>
    </source>
</reference>
<accession>A0ABV2AZI4</accession>
<keyword evidence="3" id="KW-1003">Cell membrane</keyword>
<dbReference type="RefSeq" id="WP_353110552.1">
    <property type="nucleotide sequence ID" value="NZ_APND01000002.1"/>
</dbReference>
<dbReference type="PANTHER" id="PTHR11795">
    <property type="entry name" value="BRANCHED-CHAIN AMINO ACID TRANSPORT SYSTEM PERMEASE PROTEIN LIVH"/>
    <property type="match status" value="1"/>
</dbReference>
<evidence type="ECO:0000313" key="11">
    <source>
        <dbReference type="Proteomes" id="UP001460888"/>
    </source>
</evidence>
<evidence type="ECO:0000256" key="5">
    <source>
        <dbReference type="ARBA" id="ARBA00022970"/>
    </source>
</evidence>
<comment type="subcellular location">
    <subcellularLocation>
        <location evidence="1">Cell inner membrane</location>
        <topology evidence="1">Multi-pass membrane protein</topology>
    </subcellularLocation>
</comment>
<evidence type="ECO:0000256" key="9">
    <source>
        <dbReference type="SAM" id="Phobius"/>
    </source>
</evidence>
<evidence type="ECO:0000256" key="3">
    <source>
        <dbReference type="ARBA" id="ARBA00022475"/>
    </source>
</evidence>
<feature type="transmembrane region" description="Helical" evidence="9">
    <location>
        <begin position="102"/>
        <end position="121"/>
    </location>
</feature>
<evidence type="ECO:0000256" key="6">
    <source>
        <dbReference type="ARBA" id="ARBA00022989"/>
    </source>
</evidence>
<evidence type="ECO:0000256" key="1">
    <source>
        <dbReference type="ARBA" id="ARBA00004429"/>
    </source>
</evidence>
<dbReference type="Proteomes" id="UP001460888">
    <property type="component" value="Unassembled WGS sequence"/>
</dbReference>
<feature type="transmembrane region" description="Helical" evidence="9">
    <location>
        <begin position="236"/>
        <end position="263"/>
    </location>
</feature>
<protein>
    <submittedName>
        <fullName evidence="10">High-affinity branched-chain amino acid transport system permease BraD</fullName>
    </submittedName>
</protein>
<evidence type="ECO:0000256" key="7">
    <source>
        <dbReference type="ARBA" id="ARBA00023136"/>
    </source>
</evidence>
<evidence type="ECO:0000256" key="4">
    <source>
        <dbReference type="ARBA" id="ARBA00022692"/>
    </source>
</evidence>
<dbReference type="EMBL" id="APND01000002">
    <property type="protein sequence ID" value="MES1929054.1"/>
    <property type="molecule type" value="Genomic_DNA"/>
</dbReference>
<feature type="transmembrane region" description="Helical" evidence="9">
    <location>
        <begin position="202"/>
        <end position="224"/>
    </location>
</feature>
<dbReference type="CDD" id="cd06582">
    <property type="entry name" value="TM_PBP1_LivH_like"/>
    <property type="match status" value="1"/>
</dbReference>
<gene>
    <name evidence="10" type="ORF">SADO_07357</name>
</gene>
<keyword evidence="4 9" id="KW-0812">Transmembrane</keyword>
<comment type="similarity">
    <text evidence="8">Belongs to the binding-protein-dependent transport system permease family. LivHM subfamily.</text>
</comment>
<sequence length="300" mass="32302">MNLDAILAQTMLGLSQGVFYAMLSLGLAIIFGLLNVINFAHGALYMLGAFVALIGYSYIGPWLGYPDFQMGFWWALFVAPLVVGCFGMLMERFMLRRLYQFDHIYGLLLTFGVALVLQGVLSNYFNISGTAYPATPEMLNGIVNLGFMYFPKYRLFAIVLSIIVCFATWFMIERTSLGAVLRAGQENPKLVEAFGINVPRMVTLTFGFGVALAALAGVLAAPIYSVSPLMGADLIITVFAVVVIGGMGSILGAIVTGLTLGLVQGLTQALYPPAANTVIFFIMVIVLLIRPAGLFGKADG</sequence>
<dbReference type="Pfam" id="PF02653">
    <property type="entry name" value="BPD_transp_2"/>
    <property type="match status" value="1"/>
</dbReference>
<dbReference type="InterPro" id="IPR001851">
    <property type="entry name" value="ABC_transp_permease"/>
</dbReference>
<evidence type="ECO:0000256" key="2">
    <source>
        <dbReference type="ARBA" id="ARBA00022448"/>
    </source>
</evidence>
<evidence type="ECO:0000256" key="8">
    <source>
        <dbReference type="ARBA" id="ARBA00037998"/>
    </source>
</evidence>
<keyword evidence="11" id="KW-1185">Reference proteome</keyword>
<keyword evidence="2" id="KW-0813">Transport</keyword>
<dbReference type="PANTHER" id="PTHR11795:SF442">
    <property type="entry name" value="ABC TRANSPORTER ATP-BINDING PROTEIN"/>
    <property type="match status" value="1"/>
</dbReference>
<feature type="transmembrane region" description="Helical" evidence="9">
    <location>
        <begin position="153"/>
        <end position="172"/>
    </location>
</feature>
<dbReference type="InterPro" id="IPR052157">
    <property type="entry name" value="BCAA_transport_permease"/>
</dbReference>
<keyword evidence="7 9" id="KW-0472">Membrane</keyword>
<feature type="transmembrane region" description="Helical" evidence="9">
    <location>
        <begin position="71"/>
        <end position="90"/>
    </location>
</feature>
<keyword evidence="6 9" id="KW-1133">Transmembrane helix</keyword>
<feature type="transmembrane region" description="Helical" evidence="9">
    <location>
        <begin position="17"/>
        <end position="37"/>
    </location>
</feature>
<comment type="caution">
    <text evidence="10">The sequence shown here is derived from an EMBL/GenBank/DDBJ whole genome shotgun (WGS) entry which is preliminary data.</text>
</comment>
<keyword evidence="5" id="KW-0029">Amino-acid transport</keyword>